<feature type="transmembrane region" description="Helical" evidence="7">
    <location>
        <begin position="448"/>
        <end position="473"/>
    </location>
</feature>
<dbReference type="EMBL" id="JADGIZ020000008">
    <property type="protein sequence ID" value="KAL2918004.1"/>
    <property type="molecule type" value="Genomic_DNA"/>
</dbReference>
<gene>
    <name evidence="8" type="ORF">HK105_202418</name>
</gene>
<evidence type="ECO:0000256" key="5">
    <source>
        <dbReference type="ARBA" id="ARBA00022989"/>
    </source>
</evidence>
<evidence type="ECO:0000256" key="3">
    <source>
        <dbReference type="ARBA" id="ARBA00022692"/>
    </source>
</evidence>
<feature type="transmembrane region" description="Helical" evidence="7">
    <location>
        <begin position="223"/>
        <end position="245"/>
    </location>
</feature>
<protein>
    <recommendedName>
        <fullName evidence="7">Transmembrane 9 superfamily member</fullName>
    </recommendedName>
</protein>
<feature type="transmembrane region" description="Helical" evidence="7">
    <location>
        <begin position="325"/>
        <end position="343"/>
    </location>
</feature>
<feature type="transmembrane region" description="Helical" evidence="7">
    <location>
        <begin position="364"/>
        <end position="384"/>
    </location>
</feature>
<keyword evidence="9" id="KW-1185">Reference proteome</keyword>
<dbReference type="PANTHER" id="PTHR10766:SF41">
    <property type="entry name" value="TRANSMEMBRANE 9 SUPERFAMILY MEMBER 3"/>
    <property type="match status" value="1"/>
</dbReference>
<feature type="transmembrane region" description="Helical" evidence="7">
    <location>
        <begin position="390"/>
        <end position="416"/>
    </location>
</feature>
<dbReference type="InterPro" id="IPR004240">
    <property type="entry name" value="EMP70"/>
</dbReference>
<feature type="transmembrane region" description="Helical" evidence="7">
    <location>
        <begin position="301"/>
        <end position="319"/>
    </location>
</feature>
<feature type="signal peptide" evidence="7">
    <location>
        <begin position="1"/>
        <end position="22"/>
    </location>
</feature>
<keyword evidence="4 7" id="KW-0732">Signal</keyword>
<organism evidence="8 9">
    <name type="scientific">Polyrhizophydium stewartii</name>
    <dbReference type="NCBI Taxonomy" id="2732419"/>
    <lineage>
        <taxon>Eukaryota</taxon>
        <taxon>Fungi</taxon>
        <taxon>Fungi incertae sedis</taxon>
        <taxon>Chytridiomycota</taxon>
        <taxon>Chytridiomycota incertae sedis</taxon>
        <taxon>Chytridiomycetes</taxon>
        <taxon>Rhizophydiales</taxon>
        <taxon>Rhizophydiales incertae sedis</taxon>
        <taxon>Polyrhizophydium</taxon>
    </lineage>
</organism>
<feature type="transmembrane region" description="Helical" evidence="7">
    <location>
        <begin position="550"/>
        <end position="573"/>
    </location>
</feature>
<proteinExistence type="inferred from homology"/>
<dbReference type="Pfam" id="PF02990">
    <property type="entry name" value="EMP70"/>
    <property type="match status" value="1"/>
</dbReference>
<reference evidence="8 9" key="1">
    <citation type="submission" date="2023-09" db="EMBL/GenBank/DDBJ databases">
        <title>Pangenome analysis of Batrachochytrium dendrobatidis and related Chytrids.</title>
        <authorList>
            <person name="Yacoub M.N."/>
            <person name="Stajich J.E."/>
            <person name="James T.Y."/>
        </authorList>
    </citation>
    <scope>NUCLEOTIDE SEQUENCE [LARGE SCALE GENOMIC DNA]</scope>
    <source>
        <strain evidence="8 9">JEL0888</strain>
    </source>
</reference>
<feature type="transmembrane region" description="Helical" evidence="7">
    <location>
        <begin position="479"/>
        <end position="507"/>
    </location>
</feature>
<keyword evidence="6 7" id="KW-0472">Membrane</keyword>
<dbReference type="PANTHER" id="PTHR10766">
    <property type="entry name" value="TRANSMEMBRANE 9 SUPERFAMILY PROTEIN"/>
    <property type="match status" value="1"/>
</dbReference>
<name>A0ABR4NEX3_9FUNG</name>
<evidence type="ECO:0000256" key="1">
    <source>
        <dbReference type="ARBA" id="ARBA00004141"/>
    </source>
</evidence>
<evidence type="ECO:0000256" key="2">
    <source>
        <dbReference type="ARBA" id="ARBA00005227"/>
    </source>
</evidence>
<evidence type="ECO:0000313" key="9">
    <source>
        <dbReference type="Proteomes" id="UP001527925"/>
    </source>
</evidence>
<dbReference type="Proteomes" id="UP001527925">
    <property type="component" value="Unassembled WGS sequence"/>
</dbReference>
<keyword evidence="3 7" id="KW-0812">Transmembrane</keyword>
<evidence type="ECO:0000313" key="8">
    <source>
        <dbReference type="EMBL" id="KAL2918004.1"/>
    </source>
</evidence>
<evidence type="ECO:0000256" key="7">
    <source>
        <dbReference type="RuleBase" id="RU363079"/>
    </source>
</evidence>
<sequence length="589" mass="67018">MLIRAACALLALALAAAPPAAADEHSHRYKPEEDVIVWFNTVGPLANKQETYEFNQLPFCLGPKEVSHYHESLGEALLGLELVNSGMDIKFGVNETTKPLCSVSLDRKQIKLFSYAVNHHYFFSGYVDGLPFVGPVGKSDPNATSVRMNWKLYTHHDFVIGMSRDQIISVDLVEKSPILLDSDVEPLKIDFTYSVSWRVDSTPFADRFNRYLDSDFFEHKIHWFSIVNSFMMVIFLVGVVILILLRTLRRDFARYHNEERLLDMEPDLGDEYGWKLVHGDVFRAPPHLTMLSAFTGTGMQLVIMAFFVILATIAGNLYVERATVLTASIFIYALTSAIAGYYSGSLYTKYSGKRWVRTMFASSLLWPGTVSLTAIAINFVAIYYQTSRAIPFTTMLAILSIWIFLVFPLTLLGAIVGRNWAGTPHFPCRVNPIPRPIPDKVWYAEPTFIIAVGGLLPFGAVFIELFFVFSSFWEYKIYYVYGFMLLIYLILLTVTACVSIVATYFLLNSEDHRWHWTVFLSSGSTAVYIFAYSIYYFLAVTRMFGFFQTVWYFGYTALACFTLFCMLGSIGYYTADRFVRSIYSNVKVD</sequence>
<evidence type="ECO:0000256" key="6">
    <source>
        <dbReference type="ARBA" id="ARBA00023136"/>
    </source>
</evidence>
<comment type="similarity">
    <text evidence="2 7">Belongs to the nonaspanin (TM9SF) (TC 9.A.2) family.</text>
</comment>
<comment type="subcellular location">
    <subcellularLocation>
        <location evidence="1">Membrane</location>
        <topology evidence="1">Multi-pass membrane protein</topology>
    </subcellularLocation>
</comment>
<accession>A0ABR4NEX3</accession>
<feature type="transmembrane region" description="Helical" evidence="7">
    <location>
        <begin position="514"/>
        <end position="538"/>
    </location>
</feature>
<evidence type="ECO:0000256" key="4">
    <source>
        <dbReference type="ARBA" id="ARBA00022729"/>
    </source>
</evidence>
<feature type="chain" id="PRO_5044984968" description="Transmembrane 9 superfamily member" evidence="7">
    <location>
        <begin position="23"/>
        <end position="589"/>
    </location>
</feature>
<keyword evidence="5 7" id="KW-1133">Transmembrane helix</keyword>
<comment type="caution">
    <text evidence="8">The sequence shown here is derived from an EMBL/GenBank/DDBJ whole genome shotgun (WGS) entry which is preliminary data.</text>
</comment>